<dbReference type="InterPro" id="IPR020568">
    <property type="entry name" value="Ribosomal_Su5_D2-typ_SF"/>
</dbReference>
<evidence type="ECO:0000259" key="6">
    <source>
        <dbReference type="SMART" id="SM00853"/>
    </source>
</evidence>
<dbReference type="InterPro" id="IPR014762">
    <property type="entry name" value="DNA_mismatch_repair_CS"/>
</dbReference>
<dbReference type="InterPro" id="IPR014721">
    <property type="entry name" value="Ribsml_uS5_D2-typ_fold_subgr"/>
</dbReference>
<dbReference type="FunFam" id="3.30.565.10:FF:000003">
    <property type="entry name" value="DNA mismatch repair endonuclease MutL"/>
    <property type="match status" value="1"/>
</dbReference>
<dbReference type="CDD" id="cd00782">
    <property type="entry name" value="MutL_Trans"/>
    <property type="match status" value="1"/>
</dbReference>
<dbReference type="PANTHER" id="PTHR10073">
    <property type="entry name" value="DNA MISMATCH REPAIR PROTEIN MLH, PMS, MUTL"/>
    <property type="match status" value="1"/>
</dbReference>
<evidence type="ECO:0000259" key="7">
    <source>
        <dbReference type="SMART" id="SM01340"/>
    </source>
</evidence>
<evidence type="ECO:0000256" key="2">
    <source>
        <dbReference type="ARBA" id="ARBA00021975"/>
    </source>
</evidence>
<dbReference type="RefSeq" id="WP_013007890.1">
    <property type="nucleotide sequence ID" value="NC_013939.1"/>
</dbReference>
<dbReference type="SUPFAM" id="SSF55874">
    <property type="entry name" value="ATPase domain of HSP90 chaperone/DNA topoisomerase II/histidine kinase"/>
    <property type="match status" value="1"/>
</dbReference>
<gene>
    <name evidence="5 8" type="primary">mutL</name>
    <name evidence="8" type="ordered locus">DEFDS_1174</name>
</gene>
<evidence type="ECO:0000256" key="3">
    <source>
        <dbReference type="ARBA" id="ARBA00022763"/>
    </source>
</evidence>
<dbReference type="OrthoDB" id="9763467at2"/>
<dbReference type="HAMAP" id="MF_00149">
    <property type="entry name" value="DNA_mis_repair"/>
    <property type="match status" value="1"/>
</dbReference>
<keyword evidence="3 5" id="KW-0227">DNA damage</keyword>
<dbReference type="Pfam" id="PF08676">
    <property type="entry name" value="MutL_C"/>
    <property type="match status" value="1"/>
</dbReference>
<dbReference type="GO" id="GO:0032300">
    <property type="term" value="C:mismatch repair complex"/>
    <property type="evidence" value="ECO:0007669"/>
    <property type="project" value="InterPro"/>
</dbReference>
<dbReference type="InterPro" id="IPR042120">
    <property type="entry name" value="MutL_C_dimsub"/>
</dbReference>
<dbReference type="Pfam" id="PF01119">
    <property type="entry name" value="DNA_mis_repair"/>
    <property type="match status" value="1"/>
</dbReference>
<dbReference type="eggNOG" id="COG0323">
    <property type="taxonomic scope" value="Bacteria"/>
</dbReference>
<evidence type="ECO:0000313" key="9">
    <source>
        <dbReference type="Proteomes" id="UP000001520"/>
    </source>
</evidence>
<reference evidence="8 9" key="1">
    <citation type="journal article" date="2010" name="DNA Res.">
        <title>Bacterial lifestyle in a deep-sea hydrothermal vent chimney revealed by the genome sequence of the thermophilic bacterium Deferribacter desulfuricans SSM1.</title>
        <authorList>
            <person name="Takaki Y."/>
            <person name="Shimamura S."/>
            <person name="Nakagawa S."/>
            <person name="Fukuhara Y."/>
            <person name="Horikawa H."/>
            <person name="Ankai A."/>
            <person name="Harada T."/>
            <person name="Hosoyama A."/>
            <person name="Oguchi A."/>
            <person name="Fukui S."/>
            <person name="Fujita N."/>
            <person name="Takami H."/>
            <person name="Takai K."/>
        </authorList>
    </citation>
    <scope>NUCLEOTIDE SEQUENCE [LARGE SCALE GENOMIC DNA]</scope>
    <source>
        <strain evidence="9">DSM 14783 / JCM 11476 / NBRC 101012 / SSM1</strain>
    </source>
</reference>
<dbReference type="InterPro" id="IPR037198">
    <property type="entry name" value="MutL_C_sf"/>
</dbReference>
<evidence type="ECO:0000313" key="8">
    <source>
        <dbReference type="EMBL" id="BAI80643.1"/>
    </source>
</evidence>
<dbReference type="AlphaFoldDB" id="D3PDH0"/>
<dbReference type="KEGG" id="ddf:DEFDS_1174"/>
<dbReference type="SMART" id="SM01340">
    <property type="entry name" value="DNA_mis_repair"/>
    <property type="match status" value="1"/>
</dbReference>
<dbReference type="GO" id="GO:0140664">
    <property type="term" value="F:ATP-dependent DNA damage sensor activity"/>
    <property type="evidence" value="ECO:0007669"/>
    <property type="project" value="InterPro"/>
</dbReference>
<sequence length="568" mass="64631">MRKINVLPDDVANKIAAGEVVERPFNVVKELVENSLDAGATKIEIELIDGGLSLIKVVDNGLGIDEEDLPLTVQRFATSKITKYEDIFSINSFGFRGEALSAISSVSDFSIKSKGNELRVSFGNIISISPAAYTNGTIVTVKNLFEKVPARHKFLKSPTSEYKEILKYIKHIALLNYNVSFKVINNGKVALNLINDNNLLDRVKKIIGEDYSFIELNFENKVKISGVVTTPDVQKFRKDSILIGVNNRAIKDNLIQQAILQAYHRKLPENRYPIAVLNIEISPDQIDVNVHPAKLFIRFYNSNLLFKDVYKAVESCLKNYDLKNNSKGTSDIPLDELNFGGVKEDEIKYTVDLSNIVDVVEINKEKNTKNNDLNLSYRQTLNKEFKIIGQLFDTVILVEYNNELWLIDQHIAHERVLYEKFMNNADFVSSVYLTEPLLISIDEELVEFCIKNQAKLAKCGIDLEQFGKNVIKINSVPSQFLNKDIEKEIKEFIKNSMESILDNDLNEPIYLNMSCKLAIKAGDKLLEEEMNDIVSNLLKCENPFTCPHGRPIVYKIKKEEIFKKFNRQ</sequence>
<dbReference type="SUPFAM" id="SSF118116">
    <property type="entry name" value="DNA mismatch repair protein MutL"/>
    <property type="match status" value="1"/>
</dbReference>
<dbReference type="InterPro" id="IPR042121">
    <property type="entry name" value="MutL_C_regsub"/>
</dbReference>
<name>D3PDH0_DEFDS</name>
<feature type="domain" description="DNA mismatch repair protein S5" evidence="7">
    <location>
        <begin position="203"/>
        <end position="318"/>
    </location>
</feature>
<dbReference type="GO" id="GO:0030983">
    <property type="term" value="F:mismatched DNA binding"/>
    <property type="evidence" value="ECO:0007669"/>
    <property type="project" value="InterPro"/>
</dbReference>
<protein>
    <recommendedName>
        <fullName evidence="2 5">DNA mismatch repair protein MutL</fullName>
    </recommendedName>
</protein>
<proteinExistence type="inferred from homology"/>
<evidence type="ECO:0000256" key="1">
    <source>
        <dbReference type="ARBA" id="ARBA00006082"/>
    </source>
</evidence>
<dbReference type="GO" id="GO:0016887">
    <property type="term" value="F:ATP hydrolysis activity"/>
    <property type="evidence" value="ECO:0007669"/>
    <property type="project" value="InterPro"/>
</dbReference>
<dbReference type="SMART" id="SM00853">
    <property type="entry name" value="MutL_C"/>
    <property type="match status" value="1"/>
</dbReference>
<evidence type="ECO:0000256" key="5">
    <source>
        <dbReference type="HAMAP-Rule" id="MF_00149"/>
    </source>
</evidence>
<dbReference type="HOGENOM" id="CLU_004131_4_2_0"/>
<dbReference type="EMBL" id="AP011529">
    <property type="protein sequence ID" value="BAI80643.1"/>
    <property type="molecule type" value="Genomic_DNA"/>
</dbReference>
<dbReference type="InterPro" id="IPR020667">
    <property type="entry name" value="DNA_mismatch_repair_MutL"/>
</dbReference>
<dbReference type="PANTHER" id="PTHR10073:SF12">
    <property type="entry name" value="DNA MISMATCH REPAIR PROTEIN MLH1"/>
    <property type="match status" value="1"/>
</dbReference>
<dbReference type="InterPro" id="IPR036890">
    <property type="entry name" value="HATPase_C_sf"/>
</dbReference>
<dbReference type="NCBIfam" id="TIGR00585">
    <property type="entry name" value="mutl"/>
    <property type="match status" value="1"/>
</dbReference>
<dbReference type="GO" id="GO:0006298">
    <property type="term" value="P:mismatch repair"/>
    <property type="evidence" value="ECO:0007669"/>
    <property type="project" value="UniProtKB-UniRule"/>
</dbReference>
<dbReference type="Pfam" id="PF13589">
    <property type="entry name" value="HATPase_c_3"/>
    <property type="match status" value="1"/>
</dbReference>
<dbReference type="InterPro" id="IPR038973">
    <property type="entry name" value="MutL/Mlh/Pms-like"/>
</dbReference>
<dbReference type="STRING" id="639282.DEFDS_1174"/>
<dbReference type="InterPro" id="IPR002099">
    <property type="entry name" value="MutL/Mlh/PMS"/>
</dbReference>
<dbReference type="InterPro" id="IPR014790">
    <property type="entry name" value="MutL_C"/>
</dbReference>
<accession>D3PDH0</accession>
<keyword evidence="9" id="KW-1185">Reference proteome</keyword>
<dbReference type="PROSITE" id="PS00058">
    <property type="entry name" value="DNA_MISMATCH_REPAIR_1"/>
    <property type="match status" value="1"/>
</dbReference>
<dbReference type="GO" id="GO:0005524">
    <property type="term" value="F:ATP binding"/>
    <property type="evidence" value="ECO:0007669"/>
    <property type="project" value="InterPro"/>
</dbReference>
<dbReference type="Gene3D" id="3.30.565.10">
    <property type="entry name" value="Histidine kinase-like ATPase, C-terminal domain"/>
    <property type="match status" value="1"/>
</dbReference>
<dbReference type="CDD" id="cd16926">
    <property type="entry name" value="HATPase_MutL-MLH-PMS-like"/>
    <property type="match status" value="1"/>
</dbReference>
<keyword evidence="4 5" id="KW-0234">DNA repair</keyword>
<dbReference type="SUPFAM" id="SSF54211">
    <property type="entry name" value="Ribosomal protein S5 domain 2-like"/>
    <property type="match status" value="1"/>
</dbReference>
<comment type="similarity">
    <text evidence="1 5">Belongs to the DNA mismatch repair MutL/HexB family.</text>
</comment>
<feature type="domain" description="MutL C-terminal dimerisation" evidence="6">
    <location>
        <begin position="387"/>
        <end position="525"/>
    </location>
</feature>
<dbReference type="InterPro" id="IPR013507">
    <property type="entry name" value="DNA_mismatch_S5_2-like"/>
</dbReference>
<dbReference type="Gene3D" id="3.30.1540.20">
    <property type="entry name" value="MutL, C-terminal domain, dimerisation subdomain"/>
    <property type="match status" value="1"/>
</dbReference>
<dbReference type="Proteomes" id="UP000001520">
    <property type="component" value="Chromosome"/>
</dbReference>
<comment type="function">
    <text evidence="5">This protein is involved in the repair of mismatches in DNA. It is required for dam-dependent methyl-directed DNA mismatch repair. May act as a 'molecular matchmaker', a protein that promotes the formation of a stable complex between two or more DNA-binding proteins in an ATP-dependent manner without itself being part of a final effector complex.</text>
</comment>
<evidence type="ECO:0000256" key="4">
    <source>
        <dbReference type="ARBA" id="ARBA00023204"/>
    </source>
</evidence>
<dbReference type="Gene3D" id="3.30.230.10">
    <property type="match status" value="1"/>
</dbReference>
<dbReference type="Gene3D" id="3.30.1370.100">
    <property type="entry name" value="MutL, C-terminal domain, regulatory subdomain"/>
    <property type="match status" value="1"/>
</dbReference>
<organism evidence="8 9">
    <name type="scientific">Deferribacter desulfuricans (strain DSM 14783 / JCM 11476 / NBRC 101012 / SSM1)</name>
    <dbReference type="NCBI Taxonomy" id="639282"/>
    <lineage>
        <taxon>Bacteria</taxon>
        <taxon>Pseudomonadati</taxon>
        <taxon>Deferribacterota</taxon>
        <taxon>Deferribacteres</taxon>
        <taxon>Deferribacterales</taxon>
        <taxon>Deferribacteraceae</taxon>
        <taxon>Deferribacter</taxon>
    </lineage>
</organism>